<sequence>MLSTNGVSGLHFAVMQNKVDIVKRLLKANADITVKSSLSAGKTSQIPFELAKNKGNGQIIELLKASESKVK</sequence>
<gene>
    <name evidence="2" type="ORF">D5018_20670</name>
</gene>
<comment type="caution">
    <text evidence="2">The sequence shown here is derived from an EMBL/GenBank/DDBJ whole genome shotgun (WGS) entry which is preliminary data.</text>
</comment>
<dbReference type="Gene3D" id="1.25.40.20">
    <property type="entry name" value="Ankyrin repeat-containing domain"/>
    <property type="match status" value="1"/>
</dbReference>
<dbReference type="PROSITE" id="PS50297">
    <property type="entry name" value="ANK_REP_REGION"/>
    <property type="match status" value="1"/>
</dbReference>
<name>A0A3L8PUS5_9GAMM</name>
<reference evidence="2 3" key="1">
    <citation type="submission" date="2018-09" db="EMBL/GenBank/DDBJ databases">
        <title>Phylogeny of the Shewanellaceae, and recommendation for two new genera, Pseudoshewanella and Parashewanella.</title>
        <authorList>
            <person name="Wang G."/>
        </authorList>
    </citation>
    <scope>NUCLEOTIDE SEQUENCE [LARGE SCALE GENOMIC DNA]</scope>
    <source>
        <strain evidence="2 3">C51</strain>
    </source>
</reference>
<dbReference type="Pfam" id="PF00023">
    <property type="entry name" value="Ank"/>
    <property type="match status" value="1"/>
</dbReference>
<dbReference type="OrthoDB" id="671583at2"/>
<evidence type="ECO:0000256" key="1">
    <source>
        <dbReference type="PROSITE-ProRule" id="PRU00023"/>
    </source>
</evidence>
<dbReference type="InterPro" id="IPR036770">
    <property type="entry name" value="Ankyrin_rpt-contain_sf"/>
</dbReference>
<keyword evidence="1" id="KW-0040">ANK repeat</keyword>
<dbReference type="AlphaFoldDB" id="A0A3L8PUS5"/>
<accession>A0A3L8PUS5</accession>
<protein>
    <submittedName>
        <fullName evidence="2">Ankyrin repeat domain-containing protein</fullName>
    </submittedName>
</protein>
<dbReference type="EMBL" id="QZEI01000142">
    <property type="protein sequence ID" value="RLV57792.1"/>
    <property type="molecule type" value="Genomic_DNA"/>
</dbReference>
<evidence type="ECO:0000313" key="2">
    <source>
        <dbReference type="EMBL" id="RLV57792.1"/>
    </source>
</evidence>
<dbReference type="InterPro" id="IPR002110">
    <property type="entry name" value="Ankyrin_rpt"/>
</dbReference>
<dbReference type="SMART" id="SM00248">
    <property type="entry name" value="ANK"/>
    <property type="match status" value="1"/>
</dbReference>
<dbReference type="Proteomes" id="UP000281474">
    <property type="component" value="Unassembled WGS sequence"/>
</dbReference>
<organism evidence="2 3">
    <name type="scientific">Parashewanella curva</name>
    <dbReference type="NCBI Taxonomy" id="2338552"/>
    <lineage>
        <taxon>Bacteria</taxon>
        <taxon>Pseudomonadati</taxon>
        <taxon>Pseudomonadota</taxon>
        <taxon>Gammaproteobacteria</taxon>
        <taxon>Alteromonadales</taxon>
        <taxon>Shewanellaceae</taxon>
        <taxon>Parashewanella</taxon>
    </lineage>
</organism>
<dbReference type="SUPFAM" id="SSF48403">
    <property type="entry name" value="Ankyrin repeat"/>
    <property type="match status" value="1"/>
</dbReference>
<dbReference type="PROSITE" id="PS50088">
    <property type="entry name" value="ANK_REPEAT"/>
    <property type="match status" value="1"/>
</dbReference>
<proteinExistence type="predicted"/>
<keyword evidence="3" id="KW-1185">Reference proteome</keyword>
<evidence type="ECO:0000313" key="3">
    <source>
        <dbReference type="Proteomes" id="UP000281474"/>
    </source>
</evidence>
<feature type="repeat" description="ANK" evidence="1">
    <location>
        <begin position="5"/>
        <end position="37"/>
    </location>
</feature>